<dbReference type="EMBL" id="JAPNUD010000139">
    <property type="protein sequence ID" value="MDA0645461.1"/>
    <property type="molecule type" value="Genomic_DNA"/>
</dbReference>
<dbReference type="InterPro" id="IPR042171">
    <property type="entry name" value="Acyl-CoA_hotdog"/>
</dbReference>
<reference evidence="3 4" key="1">
    <citation type="submission" date="2022-11" db="EMBL/GenBank/DDBJ databases">
        <title>Nonomuraea corallina sp. nov., a new species of the genus Nonomuraea isolated from sea side sediment in Thai sea.</title>
        <authorList>
            <person name="Ngamcharungchit C."/>
            <person name="Matsumoto A."/>
            <person name="Suriyachadkun C."/>
            <person name="Panbangred W."/>
            <person name="Inahashi Y."/>
            <person name="Intra B."/>
        </authorList>
    </citation>
    <scope>NUCLEOTIDE SEQUENCE [LARGE SCALE GENOMIC DNA]</scope>
    <source>
        <strain evidence="3 4">DSM 43553</strain>
    </source>
</reference>
<dbReference type="InterPro" id="IPR049450">
    <property type="entry name" value="ACOT8-like_C"/>
</dbReference>
<dbReference type="Proteomes" id="UP001212498">
    <property type="component" value="Unassembled WGS sequence"/>
</dbReference>
<feature type="domain" description="Acyl-CoA thioesterase-like N-terminal HotDog" evidence="1">
    <location>
        <begin position="26"/>
        <end position="107"/>
    </location>
</feature>
<dbReference type="PANTHER" id="PTHR38110:SF1">
    <property type="entry name" value="THIOESTERASE DOMAIN-CONTAINING PROTEIN"/>
    <property type="match status" value="1"/>
</dbReference>
<gene>
    <name evidence="3" type="ORF">OUY24_32960</name>
</gene>
<evidence type="ECO:0000259" key="2">
    <source>
        <dbReference type="Pfam" id="PF20789"/>
    </source>
</evidence>
<evidence type="ECO:0000313" key="4">
    <source>
        <dbReference type="Proteomes" id="UP001212498"/>
    </source>
</evidence>
<dbReference type="Pfam" id="PF20789">
    <property type="entry name" value="4HBT_3C"/>
    <property type="match status" value="1"/>
</dbReference>
<comment type="caution">
    <text evidence="3">The sequence shown here is derived from an EMBL/GenBank/DDBJ whole genome shotgun (WGS) entry which is preliminary data.</text>
</comment>
<dbReference type="InterPro" id="IPR049449">
    <property type="entry name" value="TesB_ACOT8-like_N"/>
</dbReference>
<organism evidence="3 4">
    <name type="scientific">Nonomuraea ferruginea</name>
    <dbReference type="NCBI Taxonomy" id="46174"/>
    <lineage>
        <taxon>Bacteria</taxon>
        <taxon>Bacillati</taxon>
        <taxon>Actinomycetota</taxon>
        <taxon>Actinomycetes</taxon>
        <taxon>Streptosporangiales</taxon>
        <taxon>Streptosporangiaceae</taxon>
        <taxon>Nonomuraea</taxon>
    </lineage>
</organism>
<dbReference type="InterPro" id="IPR029069">
    <property type="entry name" value="HotDog_dom_sf"/>
</dbReference>
<dbReference type="InterPro" id="IPR052389">
    <property type="entry name" value="Sec_Metab_Biosynth-Assoc"/>
</dbReference>
<accession>A0ABT4T914</accession>
<evidence type="ECO:0000313" key="3">
    <source>
        <dbReference type="EMBL" id="MDA0645461.1"/>
    </source>
</evidence>
<name>A0ABT4T914_9ACTN</name>
<evidence type="ECO:0000259" key="1">
    <source>
        <dbReference type="Pfam" id="PF13622"/>
    </source>
</evidence>
<proteinExistence type="predicted"/>
<dbReference type="Gene3D" id="2.40.160.210">
    <property type="entry name" value="Acyl-CoA thioesterase, double hotdog domain"/>
    <property type="match status" value="1"/>
</dbReference>
<protein>
    <submittedName>
        <fullName evidence="3">Thioesterase family protein</fullName>
    </submittedName>
</protein>
<dbReference type="RefSeq" id="WP_148033865.1">
    <property type="nucleotide sequence ID" value="NZ_BAABFD010000003.1"/>
</dbReference>
<feature type="domain" description="Acyl-CoA thioesterase-like C-terminal" evidence="2">
    <location>
        <begin position="126"/>
        <end position="260"/>
    </location>
</feature>
<dbReference type="PANTHER" id="PTHR38110">
    <property type="entry name" value="CHROMOSOME 23, WHOLE GENOME SHOTGUN SEQUENCE"/>
    <property type="match status" value="1"/>
</dbReference>
<sequence>MTKFDEATQAIRVDETTYDVCLDPGYQIGGPLNGGYLMAVVLRAVVDDSPFAHPVSTTAQFLKAPVPGPATVRVERIKTGKTAAFTRATLVQDGVAQIETLVTTATLTNADPVYADGPAHAMPPLEECVKLPDPKPESNMNMNAQVEVVFDPPSIGWLSGAPAGRPESRAYFRMAEPQDPDPFVLAVAVDALPPVVFSAGLRGWAPTVELTWHLRALPAPGWLTVLAGGRLVADGWFDEDAEVWDSTGRLVAQSRQLARVGRG</sequence>
<keyword evidence="4" id="KW-1185">Reference proteome</keyword>
<dbReference type="Pfam" id="PF13622">
    <property type="entry name" value="4HBT_3"/>
    <property type="match status" value="1"/>
</dbReference>
<dbReference type="SUPFAM" id="SSF54637">
    <property type="entry name" value="Thioesterase/thiol ester dehydrase-isomerase"/>
    <property type="match status" value="2"/>
</dbReference>